<dbReference type="EMBL" id="JAVRHY010000006">
    <property type="protein sequence ID" value="MDT0618635.1"/>
    <property type="molecule type" value="Genomic_DNA"/>
</dbReference>
<evidence type="ECO:0008006" key="5">
    <source>
        <dbReference type="Google" id="ProtNLM"/>
    </source>
</evidence>
<feature type="compositionally biased region" description="Basic and acidic residues" evidence="1">
    <location>
        <begin position="96"/>
        <end position="116"/>
    </location>
</feature>
<gene>
    <name evidence="3" type="ORF">RM531_09095</name>
</gene>
<evidence type="ECO:0000313" key="4">
    <source>
        <dbReference type="Proteomes" id="UP001259982"/>
    </source>
</evidence>
<evidence type="ECO:0000256" key="2">
    <source>
        <dbReference type="SAM" id="SignalP"/>
    </source>
</evidence>
<dbReference type="RefSeq" id="WP_311658799.1">
    <property type="nucleotide sequence ID" value="NZ_JAVRHY010000006.1"/>
</dbReference>
<protein>
    <recommendedName>
        <fullName evidence="5">SPOR domain-containing protein</fullName>
    </recommendedName>
</protein>
<feature type="compositionally biased region" description="Polar residues" evidence="1">
    <location>
        <begin position="120"/>
        <end position="133"/>
    </location>
</feature>
<reference evidence="3 4" key="1">
    <citation type="submission" date="2023-09" db="EMBL/GenBank/DDBJ databases">
        <authorList>
            <person name="Rey-Velasco X."/>
        </authorList>
    </citation>
    <scope>NUCLEOTIDE SEQUENCE [LARGE SCALE GENOMIC DNA]</scope>
    <source>
        <strain evidence="3 4">P385</strain>
    </source>
</reference>
<feature type="chain" id="PRO_5046589721" description="SPOR domain-containing protein" evidence="2">
    <location>
        <begin position="19"/>
        <end position="236"/>
    </location>
</feature>
<evidence type="ECO:0000256" key="1">
    <source>
        <dbReference type="SAM" id="MobiDB-lite"/>
    </source>
</evidence>
<keyword evidence="2" id="KW-0732">Signal</keyword>
<accession>A0ABU3B9D7</accession>
<organism evidence="3 4">
    <name type="scientific">Spectribacter acetivorans</name>
    <dbReference type="NCBI Taxonomy" id="3075603"/>
    <lineage>
        <taxon>Bacteria</taxon>
        <taxon>Pseudomonadati</taxon>
        <taxon>Pseudomonadota</taxon>
        <taxon>Gammaproteobacteria</taxon>
        <taxon>Salinisphaerales</taxon>
        <taxon>Salinisphaeraceae</taxon>
        <taxon>Spectribacter</taxon>
    </lineage>
</organism>
<evidence type="ECO:0000313" key="3">
    <source>
        <dbReference type="EMBL" id="MDT0618635.1"/>
    </source>
</evidence>
<keyword evidence="4" id="KW-1185">Reference proteome</keyword>
<comment type="caution">
    <text evidence="3">The sequence shown here is derived from an EMBL/GenBank/DDBJ whole genome shotgun (WGS) entry which is preliminary data.</text>
</comment>
<dbReference type="Proteomes" id="UP001259982">
    <property type="component" value="Unassembled WGS sequence"/>
</dbReference>
<feature type="region of interest" description="Disordered" evidence="1">
    <location>
        <begin position="96"/>
        <end position="138"/>
    </location>
</feature>
<name>A0ABU3B9D7_9GAMM</name>
<feature type="signal peptide" evidence="2">
    <location>
        <begin position="1"/>
        <end position="18"/>
    </location>
</feature>
<proteinExistence type="predicted"/>
<sequence length="236" mass="25980">MRYMIFAITLALTGPAFAQSNGSLIIRDFARDIGEKIEQLENRVARLESRGGDSVATEDLQLQFEALKDVVAEEVEAIRALQPRFEAGLRSISSERARSERAREQLAESLEGESRVVMRSQVSPSGATSSQDNRPWPVPESSLAISANGNVRSLIDLPRPPGPYLLVIDTEPGDGRDQVYWRLAEQNLGPVWVDEMSPESRPALAVGRFDDTESAIQRASAINRATGLLPRIKTLP</sequence>